<dbReference type="Proteomes" id="UP000272117">
    <property type="component" value="Unassembled WGS sequence"/>
</dbReference>
<evidence type="ECO:0000313" key="2">
    <source>
        <dbReference type="EMBL" id="RNI30765.1"/>
    </source>
</evidence>
<dbReference type="OrthoDB" id="5623159at2"/>
<keyword evidence="3" id="KW-1185">Reference proteome</keyword>
<proteinExistence type="predicted"/>
<dbReference type="AlphaFoldDB" id="A0A3M9N046"/>
<reference evidence="2 3" key="1">
    <citation type="submission" date="2018-11" db="EMBL/GenBank/DDBJ databases">
        <title>Rufibacter latericius sp. nov., isolated from water in Baiyang Lake.</title>
        <authorList>
            <person name="Yang Y."/>
        </authorList>
    </citation>
    <scope>NUCLEOTIDE SEQUENCE [LARGE SCALE GENOMIC DNA]</scope>
    <source>
        <strain evidence="2 3">R-22-1c-1</strain>
    </source>
</reference>
<dbReference type="Pfam" id="PF01471">
    <property type="entry name" value="PG_binding_1"/>
    <property type="match status" value="1"/>
</dbReference>
<accession>A0A3M9N046</accession>
<dbReference type="InterPro" id="IPR036365">
    <property type="entry name" value="PGBD-like_sf"/>
</dbReference>
<sequence length="99" mass="11020">MRLRYGSKGEVVLKLQEKLREKKFYEGNLDKDFGPRTLMAVLNFQATNFGLEGSDGIVGPNTADALNLTLPSIKLHEPALELISEPTAHIFSELHNPVQ</sequence>
<organism evidence="2 3">
    <name type="scientific">Rufibacter latericius</name>
    <dbReference type="NCBI Taxonomy" id="2487040"/>
    <lineage>
        <taxon>Bacteria</taxon>
        <taxon>Pseudomonadati</taxon>
        <taxon>Bacteroidota</taxon>
        <taxon>Cytophagia</taxon>
        <taxon>Cytophagales</taxon>
        <taxon>Hymenobacteraceae</taxon>
        <taxon>Rufibacter</taxon>
    </lineage>
</organism>
<protein>
    <recommendedName>
        <fullName evidence="1">Peptidoglycan binding-like domain-containing protein</fullName>
    </recommendedName>
</protein>
<dbReference type="Gene3D" id="1.10.101.10">
    <property type="entry name" value="PGBD-like superfamily/PGBD"/>
    <property type="match status" value="1"/>
</dbReference>
<evidence type="ECO:0000313" key="3">
    <source>
        <dbReference type="Proteomes" id="UP000272117"/>
    </source>
</evidence>
<evidence type="ECO:0000259" key="1">
    <source>
        <dbReference type="Pfam" id="PF01471"/>
    </source>
</evidence>
<dbReference type="InterPro" id="IPR036366">
    <property type="entry name" value="PGBDSf"/>
</dbReference>
<name>A0A3M9N046_9BACT</name>
<feature type="domain" description="Peptidoglycan binding-like" evidence="1">
    <location>
        <begin position="9"/>
        <end position="66"/>
    </location>
</feature>
<dbReference type="EMBL" id="RJJD01000002">
    <property type="protein sequence ID" value="RNI30765.1"/>
    <property type="molecule type" value="Genomic_DNA"/>
</dbReference>
<gene>
    <name evidence="2" type="ORF">EFB08_05400</name>
</gene>
<dbReference type="SUPFAM" id="SSF47090">
    <property type="entry name" value="PGBD-like"/>
    <property type="match status" value="1"/>
</dbReference>
<dbReference type="InterPro" id="IPR002477">
    <property type="entry name" value="Peptidoglycan-bd-like"/>
</dbReference>
<comment type="caution">
    <text evidence="2">The sequence shown here is derived from an EMBL/GenBank/DDBJ whole genome shotgun (WGS) entry which is preliminary data.</text>
</comment>